<dbReference type="PANTHER" id="PTHR47332">
    <property type="entry name" value="SET DOMAIN-CONTAINING PROTEIN 5"/>
    <property type="match status" value="1"/>
</dbReference>
<dbReference type="STRING" id="2656787.A0A370U3R4"/>
<protein>
    <recommendedName>
        <fullName evidence="4">SET domain-containing protein</fullName>
    </recommendedName>
</protein>
<dbReference type="PANTHER" id="PTHR47332:SF4">
    <property type="entry name" value="SET DOMAIN-CONTAINING PROTEIN 5"/>
    <property type="match status" value="1"/>
</dbReference>
<accession>A0A370U3R4</accession>
<sequence length="240" mass="26164">MEPSSLTDREMKREATHKLTEKVDSAGIDGSFANSGERGIPSSGTPQPDPQDSTFTRPGLPIQGIPISSQELDLEIAAVEVRSTPERGQALFAVNDISLGSVVLFEKPLLMIPRDMSRTNDPPSPDPLDALVDKLPSPDKEAFLGLCCFRRDGNESVNRAVVDTNAFGVQDADAVFKIASRINHSCVANCDWDWVDGKGGGEGRLIIRIAEAVNHLQRAEFWVPEALAHKYAKRYEGPPE</sequence>
<dbReference type="InterPro" id="IPR053185">
    <property type="entry name" value="SET_domain_protein"/>
</dbReference>
<dbReference type="SUPFAM" id="SSF82199">
    <property type="entry name" value="SET domain"/>
    <property type="match status" value="1"/>
</dbReference>
<dbReference type="GeneID" id="43595255"/>
<feature type="region of interest" description="Disordered" evidence="1">
    <location>
        <begin position="1"/>
        <end position="64"/>
    </location>
</feature>
<organism evidence="2 3">
    <name type="scientific">Venustampulla echinocandica</name>
    <dbReference type="NCBI Taxonomy" id="2656787"/>
    <lineage>
        <taxon>Eukaryota</taxon>
        <taxon>Fungi</taxon>
        <taxon>Dikarya</taxon>
        <taxon>Ascomycota</taxon>
        <taxon>Pezizomycotina</taxon>
        <taxon>Leotiomycetes</taxon>
        <taxon>Helotiales</taxon>
        <taxon>Pleuroascaceae</taxon>
        <taxon>Venustampulla</taxon>
    </lineage>
</organism>
<dbReference type="Proteomes" id="UP000254866">
    <property type="component" value="Unassembled WGS sequence"/>
</dbReference>
<dbReference type="InterPro" id="IPR046341">
    <property type="entry name" value="SET_dom_sf"/>
</dbReference>
<proteinExistence type="predicted"/>
<dbReference type="RefSeq" id="XP_031875083.1">
    <property type="nucleotide sequence ID" value="XM_032011029.1"/>
</dbReference>
<reference evidence="2 3" key="1">
    <citation type="journal article" date="2018" name="IMA Fungus">
        <title>IMA Genome-F 9: Draft genome sequence of Annulohypoxylon stygium, Aspergillus mulundensis, Berkeleyomyces basicola (syn. Thielaviopsis basicola), Ceratocystis smalleyi, two Cercospora beticola strains, Coleophoma cylindrospora, Fusarium fracticaudum, Phialophora cf. hyalina, and Morchella septimelata.</title>
        <authorList>
            <person name="Wingfield B.D."/>
            <person name="Bills G.F."/>
            <person name="Dong Y."/>
            <person name="Huang W."/>
            <person name="Nel W.J."/>
            <person name="Swalarsk-Parry B.S."/>
            <person name="Vaghefi N."/>
            <person name="Wilken P.M."/>
            <person name="An Z."/>
            <person name="de Beer Z.W."/>
            <person name="De Vos L."/>
            <person name="Chen L."/>
            <person name="Duong T.A."/>
            <person name="Gao Y."/>
            <person name="Hammerbacher A."/>
            <person name="Kikkert J.R."/>
            <person name="Li Y."/>
            <person name="Li H."/>
            <person name="Li K."/>
            <person name="Li Q."/>
            <person name="Liu X."/>
            <person name="Ma X."/>
            <person name="Naidoo K."/>
            <person name="Pethybridge S.J."/>
            <person name="Sun J."/>
            <person name="Steenkamp E.T."/>
            <person name="van der Nest M.A."/>
            <person name="van Wyk S."/>
            <person name="Wingfield M.J."/>
            <person name="Xiong C."/>
            <person name="Yue Q."/>
            <person name="Zhang X."/>
        </authorList>
    </citation>
    <scope>NUCLEOTIDE SEQUENCE [LARGE SCALE GENOMIC DNA]</scope>
    <source>
        <strain evidence="2 3">BP 5553</strain>
    </source>
</reference>
<feature type="compositionally biased region" description="Basic and acidic residues" evidence="1">
    <location>
        <begin position="7"/>
        <end position="24"/>
    </location>
</feature>
<dbReference type="EMBL" id="NPIC01000001">
    <property type="protein sequence ID" value="RDL42427.1"/>
    <property type="molecule type" value="Genomic_DNA"/>
</dbReference>
<feature type="compositionally biased region" description="Polar residues" evidence="1">
    <location>
        <begin position="42"/>
        <end position="56"/>
    </location>
</feature>
<evidence type="ECO:0000313" key="2">
    <source>
        <dbReference type="EMBL" id="RDL42427.1"/>
    </source>
</evidence>
<evidence type="ECO:0000313" key="3">
    <source>
        <dbReference type="Proteomes" id="UP000254866"/>
    </source>
</evidence>
<evidence type="ECO:0000256" key="1">
    <source>
        <dbReference type="SAM" id="MobiDB-lite"/>
    </source>
</evidence>
<comment type="caution">
    <text evidence="2">The sequence shown here is derived from an EMBL/GenBank/DDBJ whole genome shotgun (WGS) entry which is preliminary data.</text>
</comment>
<name>A0A370U3R4_9HELO</name>
<dbReference type="AlphaFoldDB" id="A0A370U3R4"/>
<keyword evidence="3" id="KW-1185">Reference proteome</keyword>
<dbReference type="OrthoDB" id="265717at2759"/>
<dbReference type="Gene3D" id="2.170.270.10">
    <property type="entry name" value="SET domain"/>
    <property type="match status" value="1"/>
</dbReference>
<gene>
    <name evidence="2" type="ORF">BP5553_02406</name>
</gene>
<evidence type="ECO:0008006" key="4">
    <source>
        <dbReference type="Google" id="ProtNLM"/>
    </source>
</evidence>